<dbReference type="Proteomes" id="UP000038045">
    <property type="component" value="Unplaced"/>
</dbReference>
<evidence type="ECO:0000313" key="1">
    <source>
        <dbReference type="Proteomes" id="UP000038045"/>
    </source>
</evidence>
<dbReference type="InterPro" id="IPR017850">
    <property type="entry name" value="Alkaline_phosphatase_core_sf"/>
</dbReference>
<dbReference type="PANTHER" id="PTHR10974">
    <property type="entry name" value="FI08016P-RELATED"/>
    <property type="match status" value="1"/>
</dbReference>
<dbReference type="GO" id="GO:0005615">
    <property type="term" value="C:extracellular space"/>
    <property type="evidence" value="ECO:0007669"/>
    <property type="project" value="TreeGrafter"/>
</dbReference>
<organism evidence="1 2">
    <name type="scientific">Parastrongyloides trichosuri</name>
    <name type="common">Possum-specific nematode worm</name>
    <dbReference type="NCBI Taxonomy" id="131310"/>
    <lineage>
        <taxon>Eukaryota</taxon>
        <taxon>Metazoa</taxon>
        <taxon>Ecdysozoa</taxon>
        <taxon>Nematoda</taxon>
        <taxon>Chromadorea</taxon>
        <taxon>Rhabditida</taxon>
        <taxon>Tylenchina</taxon>
        <taxon>Panagrolaimomorpha</taxon>
        <taxon>Strongyloidoidea</taxon>
        <taxon>Strongyloididae</taxon>
        <taxon>Parastrongyloides</taxon>
    </lineage>
</organism>
<evidence type="ECO:0000313" key="2">
    <source>
        <dbReference type="WBParaSite" id="PTRK_0000027000.1"/>
    </source>
</evidence>
<dbReference type="Pfam" id="PF02995">
    <property type="entry name" value="DUF229"/>
    <property type="match status" value="1"/>
</dbReference>
<reference evidence="2" key="1">
    <citation type="submission" date="2017-02" db="UniProtKB">
        <authorList>
            <consortium name="WormBaseParasite"/>
        </authorList>
    </citation>
    <scope>IDENTIFICATION</scope>
</reference>
<accession>A0A0N4Z0P0</accession>
<dbReference type="Gene3D" id="3.40.720.10">
    <property type="entry name" value="Alkaline Phosphatase, subunit A"/>
    <property type="match status" value="1"/>
</dbReference>
<dbReference type="AlphaFoldDB" id="A0A0N4Z0P0"/>
<dbReference type="SUPFAM" id="SSF53649">
    <property type="entry name" value="Alkaline phosphatase-like"/>
    <property type="match status" value="1"/>
</dbReference>
<name>A0A0N4Z0P0_PARTI</name>
<dbReference type="PANTHER" id="PTHR10974:SF75">
    <property type="entry name" value="SULFATASE DOMAIN-CONTAINING PROTEIN"/>
    <property type="match status" value="1"/>
</dbReference>
<dbReference type="WBParaSite" id="PTRK_0000027000.1">
    <property type="protein sequence ID" value="PTRK_0000027000.1"/>
    <property type="gene ID" value="PTRK_0000027000"/>
</dbReference>
<dbReference type="InterPro" id="IPR004245">
    <property type="entry name" value="DUF229"/>
</dbReference>
<sequence>MLYLPEDYEKYSVCEKVETMKKDYVKQNCHFDECEPFSEGHLKWMNPSEKYEKCEPVNSNFYYTLKDGILSMNKDISKEVTCKYKCHFARGVHNIYEGPEVTLNGSIVVPCDVFYISCINNKNILVYENVELHIRKIDKLQKGGMEFLNKNFKIPDNMKKYDLSVIVVDSLSRYHALRSFTKTRKVLLNQGGVEMKFLNVIGDNSRPNAAGFLLNKQEVNVTSIYNKSSNMPNDWGFKNPCNTPLDNKTYIYDYFKKMGYATLYGDDWENDTFSWPDCVSFNETNQIHDTLPFQRLHRNGGKLSTLIGERLKEKCFFDSQHLQFHLEQFIQRYEKQPKASLVWHSNLIHENLDKSFAFDETFEKYFLKMEKYYENSFVILASDHGFRREYLNTDSGQYEHKNPYFLIKPPLDLQNNEELMKNLNDNSGKHISQMDVYATFIDILIGGAVTNFSYSKPYNFSNVINDKIKGLSLLRPLPDENRSCFDMYIPHELCLCKPVYVFLEEEYYPSEYKELKKEFIKALNKKLEIDNLKSKCADIYHRKGERFIVRKAVLNDTSLYEVEATTRPGKAMFKAYFDKNFKVINEQIYRTNNYGKQAEICEEKSNNRMYCYCKSIVLLDIFIL</sequence>
<proteinExistence type="predicted"/>
<keyword evidence="1" id="KW-1185">Reference proteome</keyword>
<protein>
    <submittedName>
        <fullName evidence="2">Sulfatase domain-containing protein</fullName>
    </submittedName>
</protein>
<dbReference type="STRING" id="131310.A0A0N4Z0P0"/>